<dbReference type="InterPro" id="IPR042175">
    <property type="entry name" value="Cell/Rod_MreC_2"/>
</dbReference>
<dbReference type="PANTHER" id="PTHR34138:SF1">
    <property type="entry name" value="CELL SHAPE-DETERMINING PROTEIN MREC"/>
    <property type="match status" value="1"/>
</dbReference>
<evidence type="ECO:0000256" key="4">
    <source>
        <dbReference type="ARBA" id="ARBA00032089"/>
    </source>
</evidence>
<dbReference type="AlphaFoldDB" id="A0A542X9X4"/>
<dbReference type="RefSeq" id="WP_142004708.1">
    <property type="nucleotide sequence ID" value="NZ_CAJTBP010000001.1"/>
</dbReference>
<protein>
    <recommendedName>
        <fullName evidence="2">Cell shape-determining protein MreC</fullName>
    </recommendedName>
    <alternativeName>
        <fullName evidence="4">Cell shape protein MreC</fullName>
    </alternativeName>
</protein>
<evidence type="ECO:0000256" key="2">
    <source>
        <dbReference type="ARBA" id="ARBA00013855"/>
    </source>
</evidence>
<dbReference type="Proteomes" id="UP000318336">
    <property type="component" value="Unassembled WGS sequence"/>
</dbReference>
<proteinExistence type="inferred from homology"/>
<feature type="signal peptide" evidence="5">
    <location>
        <begin position="1"/>
        <end position="24"/>
    </location>
</feature>
<dbReference type="GO" id="GO:0005886">
    <property type="term" value="C:plasma membrane"/>
    <property type="evidence" value="ECO:0007669"/>
    <property type="project" value="TreeGrafter"/>
</dbReference>
<dbReference type="OrthoDB" id="5196068at2"/>
<organism evidence="7 8">
    <name type="scientific">Barrientosiimonas humi</name>
    <dbReference type="NCBI Taxonomy" id="999931"/>
    <lineage>
        <taxon>Bacteria</taxon>
        <taxon>Bacillati</taxon>
        <taxon>Actinomycetota</taxon>
        <taxon>Actinomycetes</taxon>
        <taxon>Micrococcales</taxon>
        <taxon>Dermacoccaceae</taxon>
        <taxon>Barrientosiimonas</taxon>
    </lineage>
</organism>
<feature type="domain" description="Rod shape-determining protein MreC beta-barrel core" evidence="6">
    <location>
        <begin position="117"/>
        <end position="263"/>
    </location>
</feature>
<evidence type="ECO:0000313" key="7">
    <source>
        <dbReference type="EMBL" id="TQL32643.1"/>
    </source>
</evidence>
<dbReference type="EMBL" id="VFOK01000001">
    <property type="protein sequence ID" value="TQL32643.1"/>
    <property type="molecule type" value="Genomic_DNA"/>
</dbReference>
<comment type="similarity">
    <text evidence="1">Belongs to the MreC family.</text>
</comment>
<evidence type="ECO:0000313" key="8">
    <source>
        <dbReference type="Proteomes" id="UP000318336"/>
    </source>
</evidence>
<accession>A0A542X9X4</accession>
<sequence>MALTPRTRRRLVVGGVVASLAVLAVDTAAPTVTDPVRSAVARAVTPVQERLTLPADNEAGRLRRQRDEARRALARRGDDEQLRRGLGDLLGSSAAADRRVVPARVVGFTPATAAGERQLVTIDAGSRDGIRAHQTVIATQGLVGRTVTVRPTSADVELVTSPGAVVGARVTRSRAIGSVAATPGPAVPARRPGEVTLTLVELGDVRTGDQVRTLGSVDDRPYVRDVVIGRVVGVDPDRGQLGRTARVEPAVDVGSLDVVGVVQPAPADGPRPAATGTGPS</sequence>
<gene>
    <name evidence="7" type="ORF">FB554_0775</name>
</gene>
<dbReference type="PANTHER" id="PTHR34138">
    <property type="entry name" value="CELL SHAPE-DETERMINING PROTEIN MREC"/>
    <property type="match status" value="1"/>
</dbReference>
<dbReference type="InterPro" id="IPR055342">
    <property type="entry name" value="MreC_beta-barrel_core"/>
</dbReference>
<dbReference type="Gene3D" id="2.40.10.350">
    <property type="entry name" value="Rod shape-determining protein MreC, domain 2"/>
    <property type="match status" value="1"/>
</dbReference>
<dbReference type="InterPro" id="IPR042177">
    <property type="entry name" value="Cell/Rod_1"/>
</dbReference>
<keyword evidence="8" id="KW-1185">Reference proteome</keyword>
<keyword evidence="5" id="KW-0732">Signal</keyword>
<keyword evidence="3" id="KW-0133">Cell shape</keyword>
<evidence type="ECO:0000256" key="3">
    <source>
        <dbReference type="ARBA" id="ARBA00022960"/>
    </source>
</evidence>
<dbReference type="InterPro" id="IPR007221">
    <property type="entry name" value="MreC"/>
</dbReference>
<comment type="caution">
    <text evidence="7">The sequence shown here is derived from an EMBL/GenBank/DDBJ whole genome shotgun (WGS) entry which is preliminary data.</text>
</comment>
<evidence type="ECO:0000256" key="5">
    <source>
        <dbReference type="SAM" id="SignalP"/>
    </source>
</evidence>
<feature type="chain" id="PRO_5039408628" description="Cell shape-determining protein MreC" evidence="5">
    <location>
        <begin position="25"/>
        <end position="280"/>
    </location>
</feature>
<dbReference type="Pfam" id="PF04085">
    <property type="entry name" value="MreC"/>
    <property type="match status" value="1"/>
</dbReference>
<dbReference type="Gene3D" id="2.40.10.340">
    <property type="entry name" value="Rod shape-determining protein MreC, domain 1"/>
    <property type="match status" value="1"/>
</dbReference>
<evidence type="ECO:0000256" key="1">
    <source>
        <dbReference type="ARBA" id="ARBA00009369"/>
    </source>
</evidence>
<name>A0A542X9X4_9MICO</name>
<dbReference type="GO" id="GO:0008360">
    <property type="term" value="P:regulation of cell shape"/>
    <property type="evidence" value="ECO:0007669"/>
    <property type="project" value="UniProtKB-KW"/>
</dbReference>
<evidence type="ECO:0000259" key="6">
    <source>
        <dbReference type="Pfam" id="PF04085"/>
    </source>
</evidence>
<reference evidence="7 8" key="1">
    <citation type="submission" date="2019-06" db="EMBL/GenBank/DDBJ databases">
        <title>Sequencing the genomes of 1000 actinobacteria strains.</title>
        <authorList>
            <person name="Klenk H.-P."/>
        </authorList>
    </citation>
    <scope>NUCLEOTIDE SEQUENCE [LARGE SCALE GENOMIC DNA]</scope>
    <source>
        <strain evidence="7 8">DSM 24617</strain>
    </source>
</reference>